<sequence length="265" mass="29934">MAEEAAFDSWKNETYAQIVLTLLVGVIVLYIIIVYFETFKSDNGAKKFKSSTLQRKGSVKIEVTGKVDSGLMEAKRDFLRSVEAVYVATENSYTSFQDEIKAIEIEKQSSFIEANDDTNSILEKLQVLIKQKTETKTNIQELSNRVLDHIRVAPGISVLLDAKVFPPSMYQPRYTLVLAREAVHVITDGFTGQPSFGPPDPNKKYTSNRIRYITDNLVNLKTSSDSVNVNYNIKATTITNINDAVDVPELQNSIKQKYIHEFLHK</sequence>
<gene>
    <name evidence="2" type="ORF">ASTO00021_LOCUS13560</name>
</gene>
<keyword evidence="1" id="KW-0812">Transmembrane</keyword>
<dbReference type="AlphaFoldDB" id="A0A7S3PLX6"/>
<proteinExistence type="predicted"/>
<organism evidence="2">
    <name type="scientific">Aplanochytrium stocchinoi</name>
    <dbReference type="NCBI Taxonomy" id="215587"/>
    <lineage>
        <taxon>Eukaryota</taxon>
        <taxon>Sar</taxon>
        <taxon>Stramenopiles</taxon>
        <taxon>Bigyra</taxon>
        <taxon>Labyrinthulomycetes</taxon>
        <taxon>Thraustochytrida</taxon>
        <taxon>Thraustochytriidae</taxon>
        <taxon>Aplanochytrium</taxon>
    </lineage>
</organism>
<keyword evidence="1" id="KW-0472">Membrane</keyword>
<name>A0A7S3PLX6_9STRA</name>
<evidence type="ECO:0000313" key="2">
    <source>
        <dbReference type="EMBL" id="CAE0443478.1"/>
    </source>
</evidence>
<accession>A0A7S3PLX6</accession>
<protein>
    <submittedName>
        <fullName evidence="2">Uncharacterized protein</fullName>
    </submittedName>
</protein>
<feature type="transmembrane region" description="Helical" evidence="1">
    <location>
        <begin position="15"/>
        <end position="36"/>
    </location>
</feature>
<evidence type="ECO:0000256" key="1">
    <source>
        <dbReference type="SAM" id="Phobius"/>
    </source>
</evidence>
<dbReference type="EMBL" id="HBIN01017776">
    <property type="protein sequence ID" value="CAE0443478.1"/>
    <property type="molecule type" value="Transcribed_RNA"/>
</dbReference>
<keyword evidence="1" id="KW-1133">Transmembrane helix</keyword>
<reference evidence="2" key="1">
    <citation type="submission" date="2021-01" db="EMBL/GenBank/DDBJ databases">
        <authorList>
            <person name="Corre E."/>
            <person name="Pelletier E."/>
            <person name="Niang G."/>
            <person name="Scheremetjew M."/>
            <person name="Finn R."/>
            <person name="Kale V."/>
            <person name="Holt S."/>
            <person name="Cochrane G."/>
            <person name="Meng A."/>
            <person name="Brown T."/>
            <person name="Cohen L."/>
        </authorList>
    </citation>
    <scope>NUCLEOTIDE SEQUENCE</scope>
    <source>
        <strain evidence="2">GSBS06</strain>
    </source>
</reference>